<evidence type="ECO:0000256" key="1">
    <source>
        <dbReference type="ARBA" id="ARBA00000085"/>
    </source>
</evidence>
<dbReference type="GO" id="GO:0005524">
    <property type="term" value="F:ATP binding"/>
    <property type="evidence" value="ECO:0007669"/>
    <property type="project" value="UniProtKB-KW"/>
</dbReference>
<keyword evidence="3 8" id="KW-0597">Phosphoprotein</keyword>
<comment type="caution">
    <text evidence="12">The sequence shown here is derived from an EMBL/GenBank/DDBJ whole genome shotgun (WGS) entry which is preliminary data.</text>
</comment>
<dbReference type="AlphaFoldDB" id="A0A154W1U9"/>
<sequence length="344" mass="37299">MPNKPICILYIDDDPALVRLAQRVLGRRGYTVEHVTTGEEGLTRLMRGNIDVVILDHHLPTGTGMDVLARLGAWELAPPVVYVTGSADTRIAVNALKAGAADYVPKTVADEFLELLASAVEQALVQARLEREKATAEREVREARDRAEILLGEVNHRVANSLALVAALVRMQASAIDDTAARNALEETQTRISAIAGIHRRLYTSEDVRFVEIDEYLRGLIEELRVSMKASGTFDIRLDVEHLAVPTDKAVSIGVIVNELVTNACKYAYYGKPTGQIRVGFRRDGGNTALLAVEDDGVGWDGEGLPRGTGLGSRIVKAMAGNLGSSLQYANSGRGTQVKLQFSL</sequence>
<dbReference type="InterPro" id="IPR011495">
    <property type="entry name" value="Sig_transdc_His_kin_sub2_dim/P"/>
</dbReference>
<dbReference type="Gene3D" id="3.30.450.20">
    <property type="entry name" value="PAS domain"/>
    <property type="match status" value="1"/>
</dbReference>
<dbReference type="Pfam" id="PF02518">
    <property type="entry name" value="HATPase_c"/>
    <property type="match status" value="1"/>
</dbReference>
<dbReference type="OrthoDB" id="9767435at2"/>
<evidence type="ECO:0000259" key="11">
    <source>
        <dbReference type="PROSITE" id="PS50110"/>
    </source>
</evidence>
<dbReference type="Pfam" id="PF07568">
    <property type="entry name" value="HisKA_2"/>
    <property type="match status" value="1"/>
</dbReference>
<dbReference type="RefSeq" id="WP_067556729.1">
    <property type="nucleotide sequence ID" value="NZ_LPXN01000114.1"/>
</dbReference>
<dbReference type="PROSITE" id="PS50110">
    <property type="entry name" value="RESPONSE_REGULATORY"/>
    <property type="match status" value="1"/>
</dbReference>
<evidence type="ECO:0000256" key="6">
    <source>
        <dbReference type="ARBA" id="ARBA00022777"/>
    </source>
</evidence>
<dbReference type="CDD" id="cd00156">
    <property type="entry name" value="REC"/>
    <property type="match status" value="1"/>
</dbReference>
<dbReference type="Gene3D" id="3.40.50.2300">
    <property type="match status" value="1"/>
</dbReference>
<keyword evidence="13" id="KW-1185">Reference proteome</keyword>
<accession>A0A154W1U9</accession>
<dbReference type="PANTHER" id="PTHR41523:SF8">
    <property type="entry name" value="ETHYLENE RESPONSE SENSOR PROTEIN"/>
    <property type="match status" value="1"/>
</dbReference>
<reference evidence="12 13" key="1">
    <citation type="submission" date="2015-12" db="EMBL/GenBank/DDBJ databases">
        <title>Genome sequence of Oceanibaculum pacificum MCCC 1A02656.</title>
        <authorList>
            <person name="Lu L."/>
            <person name="Lai Q."/>
            <person name="Shao Z."/>
            <person name="Qian P."/>
        </authorList>
    </citation>
    <scope>NUCLEOTIDE SEQUENCE [LARGE SCALE GENOMIC DNA]</scope>
    <source>
        <strain evidence="12 13">MCCC 1A02656</strain>
    </source>
</reference>
<keyword evidence="7" id="KW-0067">ATP-binding</keyword>
<dbReference type="Pfam" id="PF00072">
    <property type="entry name" value="Response_reg"/>
    <property type="match status" value="1"/>
</dbReference>
<evidence type="ECO:0000256" key="3">
    <source>
        <dbReference type="ARBA" id="ARBA00022553"/>
    </source>
</evidence>
<keyword evidence="4" id="KW-0808">Transferase</keyword>
<dbReference type="InterPro" id="IPR001789">
    <property type="entry name" value="Sig_transdc_resp-reg_receiver"/>
</dbReference>
<gene>
    <name evidence="12" type="ORF">AUP43_10000</name>
</gene>
<comment type="catalytic activity">
    <reaction evidence="1">
        <text>ATP + protein L-histidine = ADP + protein N-phospho-L-histidine.</text>
        <dbReference type="EC" id="2.7.13.3"/>
    </reaction>
</comment>
<dbReference type="InterPro" id="IPR011006">
    <property type="entry name" value="CheY-like_superfamily"/>
</dbReference>
<dbReference type="GO" id="GO:0000160">
    <property type="term" value="P:phosphorelay signal transduction system"/>
    <property type="evidence" value="ECO:0007669"/>
    <property type="project" value="InterPro"/>
</dbReference>
<dbReference type="InterPro" id="IPR003594">
    <property type="entry name" value="HATPase_dom"/>
</dbReference>
<keyword evidence="5" id="KW-0547">Nucleotide-binding</keyword>
<dbReference type="Proteomes" id="UP000076400">
    <property type="component" value="Unassembled WGS sequence"/>
</dbReference>
<dbReference type="STRING" id="580166.AUP43_10000"/>
<dbReference type="SMART" id="SM00448">
    <property type="entry name" value="REC"/>
    <property type="match status" value="1"/>
</dbReference>
<dbReference type="PANTHER" id="PTHR41523">
    <property type="entry name" value="TWO-COMPONENT SYSTEM SENSOR PROTEIN"/>
    <property type="match status" value="1"/>
</dbReference>
<dbReference type="GO" id="GO:0004673">
    <property type="term" value="F:protein histidine kinase activity"/>
    <property type="evidence" value="ECO:0007669"/>
    <property type="project" value="UniProtKB-EC"/>
</dbReference>
<evidence type="ECO:0000256" key="4">
    <source>
        <dbReference type="ARBA" id="ARBA00022679"/>
    </source>
</evidence>
<feature type="domain" description="Response regulatory" evidence="11">
    <location>
        <begin position="7"/>
        <end position="121"/>
    </location>
</feature>
<feature type="coiled-coil region" evidence="9">
    <location>
        <begin position="117"/>
        <end position="153"/>
    </location>
</feature>
<dbReference type="InterPro" id="IPR036890">
    <property type="entry name" value="HATPase_C_sf"/>
</dbReference>
<evidence type="ECO:0000256" key="9">
    <source>
        <dbReference type="SAM" id="Coils"/>
    </source>
</evidence>
<feature type="domain" description="Histidine kinase" evidence="10">
    <location>
        <begin position="153"/>
        <end position="344"/>
    </location>
</feature>
<dbReference type="SUPFAM" id="SSF55874">
    <property type="entry name" value="ATPase domain of HSP90 chaperone/DNA topoisomerase II/histidine kinase"/>
    <property type="match status" value="1"/>
</dbReference>
<dbReference type="SUPFAM" id="SSF52172">
    <property type="entry name" value="CheY-like"/>
    <property type="match status" value="1"/>
</dbReference>
<evidence type="ECO:0000256" key="7">
    <source>
        <dbReference type="ARBA" id="ARBA00022840"/>
    </source>
</evidence>
<evidence type="ECO:0000256" key="2">
    <source>
        <dbReference type="ARBA" id="ARBA00012438"/>
    </source>
</evidence>
<organism evidence="12 13">
    <name type="scientific">Oceanibaculum pacificum</name>
    <dbReference type="NCBI Taxonomy" id="580166"/>
    <lineage>
        <taxon>Bacteria</taxon>
        <taxon>Pseudomonadati</taxon>
        <taxon>Pseudomonadota</taxon>
        <taxon>Alphaproteobacteria</taxon>
        <taxon>Rhodospirillales</taxon>
        <taxon>Oceanibaculaceae</taxon>
        <taxon>Oceanibaculum</taxon>
    </lineage>
</organism>
<dbReference type="PROSITE" id="PS50109">
    <property type="entry name" value="HIS_KIN"/>
    <property type="match status" value="1"/>
</dbReference>
<evidence type="ECO:0000256" key="5">
    <source>
        <dbReference type="ARBA" id="ARBA00022741"/>
    </source>
</evidence>
<keyword evidence="6 12" id="KW-0418">Kinase</keyword>
<keyword evidence="9" id="KW-0175">Coiled coil</keyword>
<dbReference type="EMBL" id="LPXN01000114">
    <property type="protein sequence ID" value="KZD07612.1"/>
    <property type="molecule type" value="Genomic_DNA"/>
</dbReference>
<dbReference type="SMART" id="SM00387">
    <property type="entry name" value="HATPase_c"/>
    <property type="match status" value="1"/>
</dbReference>
<proteinExistence type="predicted"/>
<dbReference type="InterPro" id="IPR005467">
    <property type="entry name" value="His_kinase_dom"/>
</dbReference>
<evidence type="ECO:0000256" key="8">
    <source>
        <dbReference type="PROSITE-ProRule" id="PRU00169"/>
    </source>
</evidence>
<dbReference type="Gene3D" id="3.30.565.10">
    <property type="entry name" value="Histidine kinase-like ATPase, C-terminal domain"/>
    <property type="match status" value="1"/>
</dbReference>
<dbReference type="EC" id="2.7.13.3" evidence="2"/>
<evidence type="ECO:0000259" key="10">
    <source>
        <dbReference type="PROSITE" id="PS50109"/>
    </source>
</evidence>
<feature type="modified residue" description="4-aspartylphosphate" evidence="8">
    <location>
        <position position="56"/>
    </location>
</feature>
<evidence type="ECO:0000313" key="12">
    <source>
        <dbReference type="EMBL" id="KZD07612.1"/>
    </source>
</evidence>
<protein>
    <recommendedName>
        <fullName evidence="2">histidine kinase</fullName>
        <ecNumber evidence="2">2.7.13.3</ecNumber>
    </recommendedName>
</protein>
<evidence type="ECO:0000313" key="13">
    <source>
        <dbReference type="Proteomes" id="UP000076400"/>
    </source>
</evidence>
<name>A0A154W1U9_9PROT</name>